<proteinExistence type="predicted"/>
<evidence type="ECO:0000313" key="1">
    <source>
        <dbReference type="EMBL" id="XAU14251.1"/>
    </source>
</evidence>
<keyword evidence="1" id="KW-0328">Glycosyltransferase</keyword>
<dbReference type="Proteomes" id="UP001447842">
    <property type="component" value="Chromosome"/>
</dbReference>
<keyword evidence="1" id="KW-0808">Transferase</keyword>
<dbReference type="Pfam" id="PF13692">
    <property type="entry name" value="Glyco_trans_1_4"/>
    <property type="match status" value="1"/>
</dbReference>
<keyword evidence="2" id="KW-1185">Reference proteome</keyword>
<protein>
    <submittedName>
        <fullName evidence="1">Glycosyltransferase</fullName>
        <ecNumber evidence="1">2.4.-.-</ecNumber>
    </submittedName>
</protein>
<reference evidence="1 2" key="1">
    <citation type="submission" date="2024-03" db="EMBL/GenBank/DDBJ databases">
        <title>Sulfurimonas sp. HSL3-1.</title>
        <authorList>
            <person name="Wang S."/>
        </authorList>
    </citation>
    <scope>NUCLEOTIDE SEQUENCE [LARGE SCALE GENOMIC DNA]</scope>
    <source>
        <strain evidence="1 2">HSL3-1</strain>
    </source>
</reference>
<dbReference type="EMBL" id="CP147920">
    <property type="protein sequence ID" value="XAU14251.1"/>
    <property type="molecule type" value="Genomic_DNA"/>
</dbReference>
<dbReference type="RefSeq" id="WP_345972020.1">
    <property type="nucleotide sequence ID" value="NZ_CP147920.1"/>
</dbReference>
<dbReference type="EC" id="2.4.-.-" evidence="1"/>
<name>A0ABZ3H7M6_9BACT</name>
<evidence type="ECO:0000313" key="2">
    <source>
        <dbReference type="Proteomes" id="UP001447842"/>
    </source>
</evidence>
<gene>
    <name evidence="1" type="ORF">WCY31_08270</name>
</gene>
<organism evidence="1 2">
    <name type="scientific">Sulfurimonas diazotrophicus</name>
    <dbReference type="NCBI Taxonomy" id="3131939"/>
    <lineage>
        <taxon>Bacteria</taxon>
        <taxon>Pseudomonadati</taxon>
        <taxon>Campylobacterota</taxon>
        <taxon>Epsilonproteobacteria</taxon>
        <taxon>Campylobacterales</taxon>
        <taxon>Sulfurimonadaceae</taxon>
        <taxon>Sulfurimonas</taxon>
    </lineage>
</organism>
<dbReference type="GO" id="GO:0016757">
    <property type="term" value="F:glycosyltransferase activity"/>
    <property type="evidence" value="ECO:0007669"/>
    <property type="project" value="UniProtKB-KW"/>
</dbReference>
<dbReference type="Gene3D" id="3.40.50.2000">
    <property type="entry name" value="Glycogen Phosphorylase B"/>
    <property type="match status" value="1"/>
</dbReference>
<sequence length="370" mass="41595">MKKLLYITDQQEYADHGTIAPLFGHYLKKYLQVSIVYYTRYKDSFQYKGDDCIVPEEKLHSIIGYLDEEGVDVGSFDFILVRNRFDILRTVLAHRARYGYRVGFRLSFPKNETAYTAMMAKYKRALLPSLALKYKRGRERKLIEACDLFLPSSAMLASGLYPALALPTFPLPAGIDPARIAGPKNDGTAPRRFIYVGSLDPLRRFETLLDAFTALTRLEWSLDISTFDPTYLKTILKGYPMLSGRIRILQAANLSELGRQIGACDVGLALMPALPIFAMTLPAKVMDYYAAGVPALLTDTPKNRDRLRDGDEAFFCTFDAAAIAATLETLIRSDAAHLALVREQGLRRLLGAGRSYDVMAEQLYRRLTAI</sequence>
<accession>A0ABZ3H7M6</accession>
<dbReference type="SUPFAM" id="SSF53756">
    <property type="entry name" value="UDP-Glycosyltransferase/glycogen phosphorylase"/>
    <property type="match status" value="1"/>
</dbReference>